<name>A0ABS9KXB9_9BACT</name>
<keyword evidence="4" id="KW-0732">Signal</keyword>
<evidence type="ECO:0000256" key="3">
    <source>
        <dbReference type="ARBA" id="ARBA00023145"/>
    </source>
</evidence>
<evidence type="ECO:0000256" key="2">
    <source>
        <dbReference type="ARBA" id="ARBA00022801"/>
    </source>
</evidence>
<comment type="similarity">
    <text evidence="1">Belongs to the peptidase S45 family.</text>
</comment>
<evidence type="ECO:0000256" key="4">
    <source>
        <dbReference type="SAM" id="SignalP"/>
    </source>
</evidence>
<proteinExistence type="inferred from homology"/>
<dbReference type="InterPro" id="IPR043147">
    <property type="entry name" value="Penicillin_amidase_A-knob"/>
</dbReference>
<feature type="chain" id="PRO_5046155400" evidence="4">
    <location>
        <begin position="20"/>
        <end position="797"/>
    </location>
</feature>
<keyword evidence="2" id="KW-0378">Hydrolase</keyword>
<reference evidence="5" key="1">
    <citation type="submission" date="2022-01" db="EMBL/GenBank/DDBJ databases">
        <authorList>
            <person name="Jo J.-H."/>
            <person name="Im W.-T."/>
        </authorList>
    </citation>
    <scope>NUCLEOTIDE SEQUENCE</scope>
    <source>
        <strain evidence="5">NA20</strain>
    </source>
</reference>
<dbReference type="Gene3D" id="1.10.439.10">
    <property type="entry name" value="Penicillin Amidohydrolase, domain 1"/>
    <property type="match status" value="1"/>
</dbReference>
<dbReference type="CDD" id="cd03747">
    <property type="entry name" value="Ntn_PGA_like"/>
    <property type="match status" value="1"/>
</dbReference>
<dbReference type="Gene3D" id="1.10.1400.10">
    <property type="match status" value="1"/>
</dbReference>
<evidence type="ECO:0000313" key="5">
    <source>
        <dbReference type="EMBL" id="MCG2616953.1"/>
    </source>
</evidence>
<dbReference type="InterPro" id="IPR023343">
    <property type="entry name" value="Penicillin_amidase_dom1"/>
</dbReference>
<accession>A0ABS9KXB9</accession>
<keyword evidence="3" id="KW-0865">Zymogen</keyword>
<keyword evidence="6" id="KW-1185">Reference proteome</keyword>
<dbReference type="Proteomes" id="UP001165367">
    <property type="component" value="Unassembled WGS sequence"/>
</dbReference>
<gene>
    <name evidence="5" type="ORF">LZZ85_21830</name>
</gene>
<dbReference type="Gene3D" id="2.30.120.10">
    <property type="match status" value="1"/>
</dbReference>
<dbReference type="SUPFAM" id="SSF56235">
    <property type="entry name" value="N-terminal nucleophile aminohydrolases (Ntn hydrolases)"/>
    <property type="match status" value="1"/>
</dbReference>
<protein>
    <submittedName>
        <fullName evidence="5">Penicillin acylase family protein</fullName>
    </submittedName>
</protein>
<dbReference type="PANTHER" id="PTHR34218:SF4">
    <property type="entry name" value="ACYL-HOMOSERINE LACTONE ACYLASE QUIP"/>
    <property type="match status" value="1"/>
</dbReference>
<dbReference type="EMBL" id="JAKLTR010000016">
    <property type="protein sequence ID" value="MCG2616953.1"/>
    <property type="molecule type" value="Genomic_DNA"/>
</dbReference>
<dbReference type="InterPro" id="IPR002692">
    <property type="entry name" value="S45"/>
</dbReference>
<feature type="signal peptide" evidence="4">
    <location>
        <begin position="1"/>
        <end position="19"/>
    </location>
</feature>
<organism evidence="5 6">
    <name type="scientific">Terrimonas ginsenosidimutans</name>
    <dbReference type="NCBI Taxonomy" id="2908004"/>
    <lineage>
        <taxon>Bacteria</taxon>
        <taxon>Pseudomonadati</taxon>
        <taxon>Bacteroidota</taxon>
        <taxon>Chitinophagia</taxon>
        <taxon>Chitinophagales</taxon>
        <taxon>Chitinophagaceae</taxon>
        <taxon>Terrimonas</taxon>
    </lineage>
</organism>
<dbReference type="PANTHER" id="PTHR34218">
    <property type="entry name" value="PEPTIDASE S45 PENICILLIN AMIDASE"/>
    <property type="match status" value="1"/>
</dbReference>
<evidence type="ECO:0000256" key="1">
    <source>
        <dbReference type="ARBA" id="ARBA00006586"/>
    </source>
</evidence>
<dbReference type="RefSeq" id="WP_237875490.1">
    <property type="nucleotide sequence ID" value="NZ_JAKLTR010000016.1"/>
</dbReference>
<dbReference type="PIRSF" id="PIRSF001227">
    <property type="entry name" value="Pen_acylase"/>
    <property type="match status" value="1"/>
</dbReference>
<evidence type="ECO:0000313" key="6">
    <source>
        <dbReference type="Proteomes" id="UP001165367"/>
    </source>
</evidence>
<dbReference type="InterPro" id="IPR043146">
    <property type="entry name" value="Penicillin_amidase_N_B-knob"/>
</dbReference>
<dbReference type="Gene3D" id="3.60.20.10">
    <property type="entry name" value="Glutamine Phosphoribosylpyrophosphate, subunit 1, domain 1"/>
    <property type="match status" value="1"/>
</dbReference>
<sequence>MIRLFVSLLCLFIVNALHAQSPLSIKGLLDKTEVIRDQWGVNHIYAKNTHDLFFTQGYCAAKDRLFQFEIWRRQATGTAAEIFGKRELKRDIGARLFRFRGDMNKELNHYHPEGKKIIEAFTDGINAYIEEALRTPDKLPIEFRLLKILPGKWTPDLVISRHQGILGNATEELNIGRAVAKLGDKKVKELMWLQNGDPILQLDTAVNAAQLSQDILELYNAFRKDIVFEAADIAAQARVQDPAAETRAMAFQYSQPFPDQPEGSNNWVVSAKRSATGNALLASDPHRKITIPSLRYVVHLSAPGWNVMGGGEPQIPGVAIGHNDSGAWGITVHQTDAEDIYVYDLNPSDLKQYRHKGKWQTMSEEEETFNVKGSSAVKTKLYYTLHGPVCFIDSVNAKAYAMRAAWLEPGAAPYLASLRMNQAKDWTAFREACTYAHLPALNMVWADKKGNIGWQVVGLIPERENFSGLVPVPGDGRYEWAGYLPIKERPNTYNPAKGYWATANENLMPAGFSHPDAVGFTWPDAYRGKRIEEVLSANAQMDLNKMQDLQVDYISHAAKAIVPFLKFISPKDPIAIKAKEILLQWNFSMDKSSVGGGIFNKWERELMDEANRSIIPSEVKGLLAVQTTKLVEWLHQPSLIYSANAIEKRNEFLQRTFDAAVSKLQTQLGNDISQWQYGQDKYKHIQFIHPLSGLVKSPWKELLNTGSIARGGYGHTVGATGNMDNQGAGASFRYFTNTGNWDETKMINSPGQSGDPESPWYKNLFEMWANDQYFPAYFSRDKIEAHAAERWSAEPGK</sequence>
<dbReference type="InterPro" id="IPR014395">
    <property type="entry name" value="Pen/GL7ACA/AHL_acylase"/>
</dbReference>
<comment type="caution">
    <text evidence="5">The sequence shown here is derived from an EMBL/GenBank/DDBJ whole genome shotgun (WGS) entry which is preliminary data.</text>
</comment>
<dbReference type="Pfam" id="PF01804">
    <property type="entry name" value="Penicil_amidase"/>
    <property type="match status" value="1"/>
</dbReference>
<dbReference type="InterPro" id="IPR029055">
    <property type="entry name" value="Ntn_hydrolases_N"/>
</dbReference>